<sequence>MVEVKGLERFAEHFKNWQEHYVLIGGVASSLSMDEVGLGFRATKDLDIVLVVEVLSAEFVSHFWDFIKEGNYEIREKGDRKPNCYRFSKPANTDYPFQLELFSRMPEGLTLDDDATLTPIPVEENVSSLSAILLDEDYYKFLMEGRNYAEESGLTFINADRLIPFKAKAWLDLSHRKSLNEKVDSKDVNKHRNDVLRLVGLLSDTPVVLPLSIFKDMTQFIESLTGENVDLKALNIRGSLEEIIHRLKNGFVLPAT</sequence>
<dbReference type="EMBL" id="VWXD01000001">
    <property type="protein sequence ID" value="NIE98844.1"/>
    <property type="molecule type" value="Genomic_DNA"/>
</dbReference>
<protein>
    <submittedName>
        <fullName evidence="1">Uncharacterized protein</fullName>
    </submittedName>
</protein>
<comment type="caution">
    <text evidence="1">The sequence shown here is derived from an EMBL/GenBank/DDBJ whole genome shotgun (WGS) entry which is preliminary data.</text>
</comment>
<name>A0ABX0QTA4_9GAMM</name>
<gene>
    <name evidence="1" type="ORF">F3J38_01970</name>
</gene>
<keyword evidence="2" id="KW-1185">Reference proteome</keyword>
<organism evidence="1 2">
    <name type="scientific">Candidatus Pantoea formicae</name>
    <dbReference type="NCBI Taxonomy" id="2608355"/>
    <lineage>
        <taxon>Bacteria</taxon>
        <taxon>Pseudomonadati</taxon>
        <taxon>Pseudomonadota</taxon>
        <taxon>Gammaproteobacteria</taxon>
        <taxon>Enterobacterales</taxon>
        <taxon>Erwiniaceae</taxon>
        <taxon>Pantoea</taxon>
    </lineage>
</organism>
<proteinExistence type="predicted"/>
<accession>A0ABX0QTA4</accession>
<evidence type="ECO:0000313" key="2">
    <source>
        <dbReference type="Proteomes" id="UP000780690"/>
    </source>
</evidence>
<evidence type="ECO:0000313" key="1">
    <source>
        <dbReference type="EMBL" id="NIE98844.1"/>
    </source>
</evidence>
<reference evidence="1 2" key="1">
    <citation type="journal article" date="2019" name="bioRxiv">
        <title>Bacteria contribute to plant secondary compound degradation in a generalist herbivore system.</title>
        <authorList>
            <person name="Francoeur C.B."/>
            <person name="Khadempour L."/>
            <person name="Moreira-Soto R.D."/>
            <person name="Gotting K."/>
            <person name="Book A.J."/>
            <person name="Pinto-Tomas A.A."/>
            <person name="Keefover-Ring K."/>
            <person name="Currie C.R."/>
        </authorList>
    </citation>
    <scope>NUCLEOTIDE SEQUENCE [LARGE SCALE GENOMIC DNA]</scope>
    <source>
        <strain evidence="1 2">Acro-805</strain>
    </source>
</reference>
<dbReference type="RefSeq" id="WP_167134615.1">
    <property type="nucleotide sequence ID" value="NZ_VWXD01000001.1"/>
</dbReference>
<dbReference type="Proteomes" id="UP000780690">
    <property type="component" value="Unassembled WGS sequence"/>
</dbReference>